<accession>A0A6G0X6A6</accession>
<dbReference type="SUPFAM" id="SSF56672">
    <property type="entry name" value="DNA/RNA polymerases"/>
    <property type="match status" value="1"/>
</dbReference>
<protein>
    <submittedName>
        <fullName evidence="5">Integrase catalytic domain-containing protein</fullName>
    </submittedName>
</protein>
<reference evidence="5 6" key="1">
    <citation type="submission" date="2019-08" db="EMBL/GenBank/DDBJ databases">
        <title>Whole genome of Aphis craccivora.</title>
        <authorList>
            <person name="Voronova N.V."/>
            <person name="Shulinski R.S."/>
            <person name="Bandarenka Y.V."/>
            <person name="Zhorov D.G."/>
            <person name="Warner D."/>
        </authorList>
    </citation>
    <scope>NUCLEOTIDE SEQUENCE [LARGE SCALE GENOMIC DNA]</scope>
    <source>
        <strain evidence="5">180601</strain>
        <tissue evidence="5">Whole Body</tissue>
    </source>
</reference>
<proteinExistence type="predicted"/>
<evidence type="ECO:0000313" key="5">
    <source>
        <dbReference type="EMBL" id="KAF0735355.1"/>
    </source>
</evidence>
<dbReference type="Gene3D" id="3.30.420.10">
    <property type="entry name" value="Ribonuclease H-like superfamily/Ribonuclease H"/>
    <property type="match status" value="1"/>
</dbReference>
<dbReference type="OrthoDB" id="6596555at2759"/>
<dbReference type="InterPro" id="IPR008042">
    <property type="entry name" value="Retrotrans_Pao"/>
</dbReference>
<dbReference type="SUPFAM" id="SSF53098">
    <property type="entry name" value="Ribonuclease H-like"/>
    <property type="match status" value="1"/>
</dbReference>
<keyword evidence="6" id="KW-1185">Reference proteome</keyword>
<dbReference type="InterPro" id="IPR040676">
    <property type="entry name" value="DUF5641"/>
</dbReference>
<dbReference type="Gene3D" id="3.10.10.10">
    <property type="entry name" value="HIV Type 1 Reverse Transcriptase, subunit A, domain 1"/>
    <property type="match status" value="1"/>
</dbReference>
<dbReference type="InterPro" id="IPR017907">
    <property type="entry name" value="Znf_RING_CS"/>
</dbReference>
<evidence type="ECO:0000256" key="1">
    <source>
        <dbReference type="ARBA" id="ARBA00022723"/>
    </source>
</evidence>
<keyword evidence="2" id="KW-0863">Zinc-finger</keyword>
<evidence type="ECO:0000256" key="2">
    <source>
        <dbReference type="ARBA" id="ARBA00022771"/>
    </source>
</evidence>
<dbReference type="InterPro" id="IPR043502">
    <property type="entry name" value="DNA/RNA_pol_sf"/>
</dbReference>
<organism evidence="5 6">
    <name type="scientific">Aphis craccivora</name>
    <name type="common">Cowpea aphid</name>
    <dbReference type="NCBI Taxonomy" id="307492"/>
    <lineage>
        <taxon>Eukaryota</taxon>
        <taxon>Metazoa</taxon>
        <taxon>Ecdysozoa</taxon>
        <taxon>Arthropoda</taxon>
        <taxon>Hexapoda</taxon>
        <taxon>Insecta</taxon>
        <taxon>Pterygota</taxon>
        <taxon>Neoptera</taxon>
        <taxon>Paraneoptera</taxon>
        <taxon>Hemiptera</taxon>
        <taxon>Sternorrhyncha</taxon>
        <taxon>Aphidomorpha</taxon>
        <taxon>Aphidoidea</taxon>
        <taxon>Aphididae</taxon>
        <taxon>Aphidini</taxon>
        <taxon>Aphis</taxon>
        <taxon>Aphis</taxon>
    </lineage>
</organism>
<dbReference type="GO" id="GO:0042575">
    <property type="term" value="C:DNA polymerase complex"/>
    <property type="evidence" value="ECO:0007669"/>
    <property type="project" value="UniProtKB-ARBA"/>
</dbReference>
<dbReference type="PANTHER" id="PTHR47331:SF1">
    <property type="entry name" value="GAG-LIKE PROTEIN"/>
    <property type="match status" value="1"/>
</dbReference>
<gene>
    <name evidence="5" type="ORF">FWK35_00039212</name>
</gene>
<dbReference type="Gene3D" id="2.40.70.10">
    <property type="entry name" value="Acid Proteases"/>
    <property type="match status" value="1"/>
</dbReference>
<keyword evidence="1" id="KW-0479">Metal-binding</keyword>
<dbReference type="GO" id="GO:0008270">
    <property type="term" value="F:zinc ion binding"/>
    <property type="evidence" value="ECO:0007669"/>
    <property type="project" value="UniProtKB-KW"/>
</dbReference>
<name>A0A6G0X6A6_APHCR</name>
<feature type="domain" description="Integrase catalytic" evidence="4">
    <location>
        <begin position="1413"/>
        <end position="1601"/>
    </location>
</feature>
<dbReference type="InterPro" id="IPR043128">
    <property type="entry name" value="Rev_trsase/Diguanyl_cyclase"/>
</dbReference>
<dbReference type="Gene3D" id="3.30.70.270">
    <property type="match status" value="1"/>
</dbReference>
<dbReference type="InterPro" id="IPR012337">
    <property type="entry name" value="RNaseH-like_sf"/>
</dbReference>
<dbReference type="InterPro" id="IPR036397">
    <property type="entry name" value="RNaseH_sf"/>
</dbReference>
<sequence length="1716" mass="192183">MGDSDRDARAKDRAILRRDSVVARIRHIHQLAIRSATDHAVRSQLVVAIQDLDALWSSFVVENSGVLDLLSELGLLAEFSVDLEVEVRALVVEAKALCNDCQPAQVVSVSAVQQVSYGGPIDSSSGSAESSRDVITPSVQRALVPPRLPEIPLPYFDGECQNWPSFRDRFNTLVAKDPNISNTVKFYYLLGCLHADPQEVVKGFTISNDSFTLAWDALVERYDRPRMLASSLIDKLISAPVAASESHAALRAFLSVFDENIAILDSLQIPDLASFLLFSLAARCLPTTSRRFFESENNEEYPSVQSVIRFVRSRLQVLENAGAQSSGSSSKPYIKTKPQGARRDTKVAFVSATKPVQAKCHLCSGAHRLVDCSKFKAATVDDRYTTVCTHRLCMVCLGEGHMSFKCPASCSICKRRHHALLHRDAIAKKPAPPAALLGRQEAPTVLLGTALVHVRDTVGSFRTVRALIDSASQISAITSDCCDRLGLRPSRWTVPVSGLSGQKVPDVQGLVQLVVQPRNSSSPSIQVKTWVLSSITSDMPARQLPSQVRAKCGNLFLADPMFDKPAPVELLIGADIFPQVWNDKSESLGPGNPSVYSSIFGWVLIGPVQTHPDVGAQSMLVSLVSSMETLMEKFWTVEEPEVAPLQFTEDGLCEKIFSSEVTRDSQGRFSVPLPFRLERISEEFPGSRQVALNRFLQLERKLSADKMLHKAYCKFMSDYEELGHMSRAEGDGQYFIPYHAIQKEEGDNVKLRVVFDASAKCHSGLSLNQCLLVGPKLQQDIVDVLTGFRVHKVAFTTDICKMYRQIDVLPQYRGYQYILWRDSPQVTIKEYTLNTVTYGLNCAPYLAMRVLQYIADTDCEDLPDVQRALRNQTYMDDICVGAESLEAAQALQTNLIRLLGRSGLELKKWASNSPELLSKLKPEDCSTDPLTFDQDNSVQVLGMRWNPSGDFFSFYTTNFKLILTKRGVLSMIARIFDPLGLLSPTTFYAKTIMQRLWLAQVDWDSQIPEEIASDWCSFYHSLSWLRKIRIPRYLGSSTGCSFSLCGFCDASEKGYAAVVYLRVTDPSGATSIYLLGAKTKLAPLKAMSIPRLELSGAVLLALWLTRLKRILEIQLVLSDVFAWSDSSIVLSWLNNPHTSYKTFVSNRVFQIQSALPGCRWKHIRSEMNPADCASRGLSPFELRKCNLYWKGPKFLRSPVETWTQDFSCLCLDQLPETKPVCLMTREDPPCEWAIRFSSFNQMIRVTAQVLRFIQMCRKRSVELGYLRQSELDAAVHVVVKSAQRCYLSDLVGSLLKGITIPSRSLAHLCPFLDPVNLVRVGGRMQNSNWSERRKHTILIPKESQLAVLIVRHWHLYACHARPRLLIALVQQQFWIIGIRLIVHRVIRKCLICAKMSAANPQPIMADLPSFRVREAHPFSVVGIDYAGPLQMKELSLRKARIVKVYIAVFVCMATKAVHLESVTALSTEAFRLTLDRFVARRGLPVSIYSDCGTNFVGAARQLRHLVNHPDSRDQLAGHITCDWHFNPPGASHFGGIWEAAVKSAKYLLLRAMSSQVWTLEEFTTVLCRVEAAMNSRPLVPASPDPNDLECLTPGHFLVGRPLMSISDPVETDMNIELKTRWKLLQQSFQFFWRRWSREYLNTLQARGRWTKSETNVEVGTMVIIKVNDTSPLTWPLGRIIEVYPGPDQVVRVAKVLTKQGVITRPVVKLVPSPTDP</sequence>
<dbReference type="PANTHER" id="PTHR47331">
    <property type="entry name" value="PHD-TYPE DOMAIN-CONTAINING PROTEIN"/>
    <property type="match status" value="1"/>
</dbReference>
<evidence type="ECO:0000313" key="6">
    <source>
        <dbReference type="Proteomes" id="UP000478052"/>
    </source>
</evidence>
<dbReference type="InterPro" id="IPR005312">
    <property type="entry name" value="DUF1759"/>
</dbReference>
<dbReference type="InterPro" id="IPR001584">
    <property type="entry name" value="Integrase_cat-core"/>
</dbReference>
<evidence type="ECO:0000256" key="3">
    <source>
        <dbReference type="ARBA" id="ARBA00022833"/>
    </source>
</evidence>
<dbReference type="PROSITE" id="PS50994">
    <property type="entry name" value="INTEGRASE"/>
    <property type="match status" value="1"/>
</dbReference>
<dbReference type="Pfam" id="PF18701">
    <property type="entry name" value="DUF5641"/>
    <property type="match status" value="1"/>
</dbReference>
<dbReference type="GO" id="GO:0071897">
    <property type="term" value="P:DNA biosynthetic process"/>
    <property type="evidence" value="ECO:0007669"/>
    <property type="project" value="UniProtKB-ARBA"/>
</dbReference>
<dbReference type="Pfam" id="PF05380">
    <property type="entry name" value="Peptidase_A17"/>
    <property type="match status" value="1"/>
</dbReference>
<comment type="caution">
    <text evidence="5">The sequence shown here is derived from an EMBL/GenBank/DDBJ whole genome shotgun (WGS) entry which is preliminary data.</text>
</comment>
<dbReference type="Pfam" id="PF17921">
    <property type="entry name" value="Integrase_H2C2"/>
    <property type="match status" value="1"/>
</dbReference>
<keyword evidence="3" id="KW-0862">Zinc</keyword>
<dbReference type="GO" id="GO:0003676">
    <property type="term" value="F:nucleic acid binding"/>
    <property type="evidence" value="ECO:0007669"/>
    <property type="project" value="InterPro"/>
</dbReference>
<dbReference type="PROSITE" id="PS00518">
    <property type="entry name" value="ZF_RING_1"/>
    <property type="match status" value="1"/>
</dbReference>
<dbReference type="InterPro" id="IPR041588">
    <property type="entry name" value="Integrase_H2C2"/>
</dbReference>
<dbReference type="Pfam" id="PF03564">
    <property type="entry name" value="DUF1759"/>
    <property type="match status" value="1"/>
</dbReference>
<dbReference type="EMBL" id="VUJU01008119">
    <property type="protein sequence ID" value="KAF0735355.1"/>
    <property type="molecule type" value="Genomic_DNA"/>
</dbReference>
<dbReference type="GO" id="GO:0015074">
    <property type="term" value="P:DNA integration"/>
    <property type="evidence" value="ECO:0007669"/>
    <property type="project" value="InterPro"/>
</dbReference>
<dbReference type="Proteomes" id="UP000478052">
    <property type="component" value="Unassembled WGS sequence"/>
</dbReference>
<dbReference type="InterPro" id="IPR021109">
    <property type="entry name" value="Peptidase_aspartic_dom_sf"/>
</dbReference>
<evidence type="ECO:0000259" key="4">
    <source>
        <dbReference type="PROSITE" id="PS50994"/>
    </source>
</evidence>